<keyword evidence="6" id="KW-1185">Reference proteome</keyword>
<accession>A0ABQ8FCU7</accession>
<evidence type="ECO:0000313" key="5">
    <source>
        <dbReference type="EMBL" id="KAH6596091.1"/>
    </source>
</evidence>
<dbReference type="InterPro" id="IPR013024">
    <property type="entry name" value="GGCT-like"/>
</dbReference>
<evidence type="ECO:0000259" key="4">
    <source>
        <dbReference type="Pfam" id="PF06094"/>
    </source>
</evidence>
<name>A0ABQ8FCU7_9FUNG</name>
<dbReference type="Proteomes" id="UP001648503">
    <property type="component" value="Unassembled WGS sequence"/>
</dbReference>
<evidence type="ECO:0000256" key="2">
    <source>
        <dbReference type="ARBA" id="ARBA00022679"/>
    </source>
</evidence>
<protein>
    <recommendedName>
        <fullName evidence="3">Putative gamma-glutamylcyclotransferase</fullName>
    </recommendedName>
</protein>
<dbReference type="InterPro" id="IPR036568">
    <property type="entry name" value="GGCT-like_sf"/>
</dbReference>
<evidence type="ECO:0000256" key="3">
    <source>
        <dbReference type="ARBA" id="ARBA00030602"/>
    </source>
</evidence>
<feature type="domain" description="Gamma-glutamylcyclotransferase AIG2-like" evidence="4">
    <location>
        <begin position="15"/>
        <end position="138"/>
    </location>
</feature>
<gene>
    <name evidence="5" type="ORF">BASA50_005388</name>
</gene>
<evidence type="ECO:0000256" key="1">
    <source>
        <dbReference type="ARBA" id="ARBA00008861"/>
    </source>
</evidence>
<comment type="similarity">
    <text evidence="1">Belongs to the gamma-glutamylcyclotransferase family.</text>
</comment>
<dbReference type="CDD" id="cd06661">
    <property type="entry name" value="GGCT_like"/>
    <property type="match status" value="1"/>
</dbReference>
<dbReference type="PANTHER" id="PTHR31544">
    <property type="entry name" value="AIG2-LIKE PROTEIN D"/>
    <property type="match status" value="1"/>
</dbReference>
<comment type="caution">
    <text evidence="5">The sequence shown here is derived from an EMBL/GenBank/DDBJ whole genome shotgun (WGS) entry which is preliminary data.</text>
</comment>
<dbReference type="Pfam" id="PF06094">
    <property type="entry name" value="GGACT"/>
    <property type="match status" value="1"/>
</dbReference>
<dbReference type="Gene3D" id="3.10.490.10">
    <property type="entry name" value="Gamma-glutamyl cyclotransferase-like"/>
    <property type="match status" value="1"/>
</dbReference>
<sequence>MTTSPPTKADIPRPVFAYGSLMADHVYNKVMMSSLGSNYKTPNKINHVILKGFKRFGVTGEPYPAIVPADPSSSVEGVLWIVQSEEEVQLLDIFESDLYRRETVLVSYYSHEHHLKSVEASVYIWNRDASLLTNGDWDYDAFVTNNMRSWIQTQTAADGQLLSDAV</sequence>
<dbReference type="PANTHER" id="PTHR31544:SF2">
    <property type="entry name" value="AIG2-LIKE PROTEIN D"/>
    <property type="match status" value="1"/>
</dbReference>
<keyword evidence="2" id="KW-0808">Transferase</keyword>
<organism evidence="5 6">
    <name type="scientific">Batrachochytrium salamandrivorans</name>
    <dbReference type="NCBI Taxonomy" id="1357716"/>
    <lineage>
        <taxon>Eukaryota</taxon>
        <taxon>Fungi</taxon>
        <taxon>Fungi incertae sedis</taxon>
        <taxon>Chytridiomycota</taxon>
        <taxon>Chytridiomycota incertae sedis</taxon>
        <taxon>Chytridiomycetes</taxon>
        <taxon>Rhizophydiales</taxon>
        <taxon>Rhizophydiales incertae sedis</taxon>
        <taxon>Batrachochytrium</taxon>
    </lineage>
</organism>
<dbReference type="InterPro" id="IPR009288">
    <property type="entry name" value="AIG2-like_dom"/>
</dbReference>
<dbReference type="EMBL" id="JAFCIX010000249">
    <property type="protein sequence ID" value="KAH6596091.1"/>
    <property type="molecule type" value="Genomic_DNA"/>
</dbReference>
<evidence type="ECO:0000313" key="6">
    <source>
        <dbReference type="Proteomes" id="UP001648503"/>
    </source>
</evidence>
<reference evidence="5 6" key="1">
    <citation type="submission" date="2021-02" db="EMBL/GenBank/DDBJ databases">
        <title>Variation within the Batrachochytrium salamandrivorans European outbreak.</title>
        <authorList>
            <person name="Kelly M."/>
            <person name="Pasmans F."/>
            <person name="Shea T.P."/>
            <person name="Munoz J.F."/>
            <person name="Carranza S."/>
            <person name="Cuomo C.A."/>
            <person name="Martel A."/>
        </authorList>
    </citation>
    <scope>NUCLEOTIDE SEQUENCE [LARGE SCALE GENOMIC DNA]</scope>
    <source>
        <strain evidence="5 6">AMFP18/2</strain>
    </source>
</reference>
<proteinExistence type="inferred from homology"/>
<dbReference type="SUPFAM" id="SSF110857">
    <property type="entry name" value="Gamma-glutamyl cyclotransferase-like"/>
    <property type="match status" value="1"/>
</dbReference>
<dbReference type="InterPro" id="IPR045038">
    <property type="entry name" value="AIG2-like"/>
</dbReference>